<dbReference type="Pfam" id="PF12867">
    <property type="entry name" value="DinB_2"/>
    <property type="match status" value="1"/>
</dbReference>
<sequence>MRKILIPFMLLIFIQCSSDTKLSKKERDFAIGELNKSKDNLLSTIDSLSIEQLNFKINETSWSVAECTEHVTIFVDKVFEILEESLELPSNPERRKDVKFSDKELIAFVQDRANKTKTEEDFEPNNTFGSHTKTVNTYKVKLEKHIDYLKKTKDDLRNHYVNFGTIDTYQLFLYMAAHTNRHIEQIKEIKNDINFPKN</sequence>
<protein>
    <submittedName>
        <fullName evidence="2">DinB superfamily protein</fullName>
    </submittedName>
</protein>
<keyword evidence="3" id="KW-1185">Reference proteome</keyword>
<reference evidence="3" key="1">
    <citation type="submission" date="2017-09" db="EMBL/GenBank/DDBJ databases">
        <authorList>
            <person name="Varghese N."/>
            <person name="Submissions S."/>
        </authorList>
    </citation>
    <scope>NUCLEOTIDE SEQUENCE [LARGE SCALE GENOMIC DNA]</scope>
    <source>
        <strain evidence="3">DSM 25885</strain>
    </source>
</reference>
<feature type="domain" description="DinB-like" evidence="1">
    <location>
        <begin position="34"/>
        <end position="186"/>
    </location>
</feature>
<gene>
    <name evidence="2" type="ORF">SAMN06265377_1244</name>
</gene>
<evidence type="ECO:0000259" key="1">
    <source>
        <dbReference type="Pfam" id="PF12867"/>
    </source>
</evidence>
<evidence type="ECO:0000313" key="2">
    <source>
        <dbReference type="EMBL" id="SNY99438.1"/>
    </source>
</evidence>
<organism evidence="2 3">
    <name type="scientific">Flagellimonas pacifica</name>
    <dbReference type="NCBI Taxonomy" id="1247520"/>
    <lineage>
        <taxon>Bacteria</taxon>
        <taxon>Pseudomonadati</taxon>
        <taxon>Bacteroidota</taxon>
        <taxon>Flavobacteriia</taxon>
        <taxon>Flavobacteriales</taxon>
        <taxon>Flavobacteriaceae</taxon>
        <taxon>Flagellimonas</taxon>
    </lineage>
</organism>
<dbReference type="OrthoDB" id="1524454at2"/>
<dbReference type="InterPro" id="IPR034660">
    <property type="entry name" value="DinB/YfiT-like"/>
</dbReference>
<dbReference type="EMBL" id="OBEH01000002">
    <property type="protein sequence ID" value="SNY99438.1"/>
    <property type="molecule type" value="Genomic_DNA"/>
</dbReference>
<dbReference type="InterPro" id="IPR024775">
    <property type="entry name" value="DinB-like"/>
</dbReference>
<dbReference type="Proteomes" id="UP000219048">
    <property type="component" value="Unassembled WGS sequence"/>
</dbReference>
<proteinExistence type="predicted"/>
<dbReference type="SUPFAM" id="SSF109854">
    <property type="entry name" value="DinB/YfiT-like putative metalloenzymes"/>
    <property type="match status" value="1"/>
</dbReference>
<evidence type="ECO:0000313" key="3">
    <source>
        <dbReference type="Proteomes" id="UP000219048"/>
    </source>
</evidence>
<dbReference type="Gene3D" id="1.20.120.450">
    <property type="entry name" value="dinb family like domain"/>
    <property type="match status" value="1"/>
</dbReference>
<name>A0A285MQM0_9FLAO</name>
<dbReference type="RefSeq" id="WP_097044936.1">
    <property type="nucleotide sequence ID" value="NZ_OBEH01000002.1"/>
</dbReference>
<accession>A0A285MQM0</accession>
<dbReference type="AlphaFoldDB" id="A0A285MQM0"/>